<dbReference type="AlphaFoldDB" id="A0A8S3BXB5"/>
<sequence>MLLKALLKDIEAGNLKSFGPHYQG</sequence>
<evidence type="ECO:0000313" key="2">
    <source>
        <dbReference type="EMBL" id="CAF5031807.1"/>
    </source>
</evidence>
<protein>
    <submittedName>
        <fullName evidence="1">Uncharacterized protein</fullName>
    </submittedName>
</protein>
<proteinExistence type="predicted"/>
<organism evidence="1 3">
    <name type="scientific">Rotaria magnacalcarata</name>
    <dbReference type="NCBI Taxonomy" id="392030"/>
    <lineage>
        <taxon>Eukaryota</taxon>
        <taxon>Metazoa</taxon>
        <taxon>Spiralia</taxon>
        <taxon>Gnathifera</taxon>
        <taxon>Rotifera</taxon>
        <taxon>Eurotatoria</taxon>
        <taxon>Bdelloidea</taxon>
        <taxon>Philodinida</taxon>
        <taxon>Philodinidae</taxon>
        <taxon>Rotaria</taxon>
    </lineage>
</organism>
<evidence type="ECO:0000313" key="1">
    <source>
        <dbReference type="EMBL" id="CAF4853387.1"/>
    </source>
</evidence>
<reference evidence="1" key="1">
    <citation type="submission" date="2021-02" db="EMBL/GenBank/DDBJ databases">
        <authorList>
            <person name="Nowell W R."/>
        </authorList>
    </citation>
    <scope>NUCLEOTIDE SEQUENCE</scope>
</reference>
<dbReference type="EMBL" id="CAJOBH010153189">
    <property type="protein sequence ID" value="CAF4853387.1"/>
    <property type="molecule type" value="Genomic_DNA"/>
</dbReference>
<dbReference type="Proteomes" id="UP000681720">
    <property type="component" value="Unassembled WGS sequence"/>
</dbReference>
<comment type="caution">
    <text evidence="1">The sequence shown here is derived from an EMBL/GenBank/DDBJ whole genome shotgun (WGS) entry which is preliminary data.</text>
</comment>
<accession>A0A8S3BXB5</accession>
<evidence type="ECO:0000313" key="3">
    <source>
        <dbReference type="Proteomes" id="UP000681967"/>
    </source>
</evidence>
<dbReference type="EMBL" id="CAJOBJ010220347">
    <property type="protein sequence ID" value="CAF5031807.1"/>
    <property type="molecule type" value="Genomic_DNA"/>
</dbReference>
<name>A0A8S3BXB5_9BILA</name>
<gene>
    <name evidence="1" type="ORF">BYL167_LOCUS50291</name>
    <name evidence="2" type="ORF">GIL414_LOCUS58941</name>
</gene>
<feature type="non-terminal residue" evidence="1">
    <location>
        <position position="24"/>
    </location>
</feature>
<dbReference type="Proteomes" id="UP000681967">
    <property type="component" value="Unassembled WGS sequence"/>
</dbReference>